<dbReference type="RefSeq" id="WP_116172169.1">
    <property type="nucleotide sequence ID" value="NZ_CP144375.1"/>
</dbReference>
<evidence type="ECO:0000256" key="1">
    <source>
        <dbReference type="SAM" id="Phobius"/>
    </source>
</evidence>
<gene>
    <name evidence="2" type="ORF">BCF44_101213</name>
</gene>
<comment type="caution">
    <text evidence="2">The sequence shown here is derived from an EMBL/GenBank/DDBJ whole genome shotgun (WGS) entry which is preliminary data.</text>
</comment>
<proteinExistence type="predicted"/>
<keyword evidence="1" id="KW-0812">Transmembrane</keyword>
<protein>
    <submittedName>
        <fullName evidence="2">Uncharacterized protein</fullName>
    </submittedName>
</protein>
<dbReference type="Proteomes" id="UP000256269">
    <property type="component" value="Unassembled WGS sequence"/>
</dbReference>
<name>A0A3E0I9G1_9PSEU</name>
<feature type="transmembrane region" description="Helical" evidence="1">
    <location>
        <begin position="12"/>
        <end position="35"/>
    </location>
</feature>
<organism evidence="2 3">
    <name type="scientific">Kutzneria buriramensis</name>
    <dbReference type="NCBI Taxonomy" id="1045776"/>
    <lineage>
        <taxon>Bacteria</taxon>
        <taxon>Bacillati</taxon>
        <taxon>Actinomycetota</taxon>
        <taxon>Actinomycetes</taxon>
        <taxon>Pseudonocardiales</taxon>
        <taxon>Pseudonocardiaceae</taxon>
        <taxon>Kutzneria</taxon>
    </lineage>
</organism>
<dbReference type="AlphaFoldDB" id="A0A3E0I9G1"/>
<sequence>MAANQDDRSPLLPVRTTLVFLLSVLTGIGAGVLTVSADAPVPYGVLVGAGALAAAVRFFDWLVN</sequence>
<keyword evidence="1" id="KW-1133">Transmembrane helix</keyword>
<accession>A0A3E0I9G1</accession>
<evidence type="ECO:0000313" key="2">
    <source>
        <dbReference type="EMBL" id="REH55196.1"/>
    </source>
</evidence>
<reference evidence="2 3" key="1">
    <citation type="submission" date="2018-08" db="EMBL/GenBank/DDBJ databases">
        <title>Genomic Encyclopedia of Archaeal and Bacterial Type Strains, Phase II (KMG-II): from individual species to whole genera.</title>
        <authorList>
            <person name="Goeker M."/>
        </authorList>
    </citation>
    <scope>NUCLEOTIDE SEQUENCE [LARGE SCALE GENOMIC DNA]</scope>
    <source>
        <strain evidence="2 3">DSM 45791</strain>
    </source>
</reference>
<feature type="transmembrane region" description="Helical" evidence="1">
    <location>
        <begin position="41"/>
        <end position="59"/>
    </location>
</feature>
<keyword evidence="1" id="KW-0472">Membrane</keyword>
<dbReference type="EMBL" id="QUNO01000001">
    <property type="protein sequence ID" value="REH55196.1"/>
    <property type="molecule type" value="Genomic_DNA"/>
</dbReference>
<evidence type="ECO:0000313" key="3">
    <source>
        <dbReference type="Proteomes" id="UP000256269"/>
    </source>
</evidence>
<keyword evidence="3" id="KW-1185">Reference proteome</keyword>